<comment type="similarity">
    <text evidence="3 12">Belongs to the MnmG family.</text>
</comment>
<dbReference type="FunFam" id="1.10.10.1800:FF:000001">
    <property type="entry name" value="tRNA uridine 5-carboxymethylaminomethyl modification enzyme MnmG"/>
    <property type="match status" value="1"/>
</dbReference>
<dbReference type="PRINTS" id="PR00411">
    <property type="entry name" value="PNDRDTASEI"/>
</dbReference>
<dbReference type="EMBL" id="JACHFW010000012">
    <property type="protein sequence ID" value="MBB5265528.1"/>
    <property type="molecule type" value="Genomic_DNA"/>
</dbReference>
<gene>
    <name evidence="12" type="primary">mnmG</name>
    <name evidence="12" type="synonym">gidA</name>
    <name evidence="14" type="ORF">HNP82_002674</name>
</gene>
<dbReference type="GO" id="GO:0030488">
    <property type="term" value="P:tRNA methylation"/>
    <property type="evidence" value="ECO:0007669"/>
    <property type="project" value="TreeGrafter"/>
</dbReference>
<dbReference type="GO" id="GO:0050660">
    <property type="term" value="F:flavin adenine dinucleotide binding"/>
    <property type="evidence" value="ECO:0007669"/>
    <property type="project" value="UniProtKB-UniRule"/>
</dbReference>
<dbReference type="InterPro" id="IPR026904">
    <property type="entry name" value="MnmG_C"/>
</dbReference>
<keyword evidence="9 12" id="KW-0520">NAD</keyword>
<comment type="cofactor">
    <cofactor evidence="1 12">
        <name>FAD</name>
        <dbReference type="ChEBI" id="CHEBI:57692"/>
    </cofactor>
</comment>
<dbReference type="InterPro" id="IPR036188">
    <property type="entry name" value="FAD/NAD-bd_sf"/>
</dbReference>
<keyword evidence="8 12" id="KW-0274">FAD</keyword>
<evidence type="ECO:0000313" key="14">
    <source>
        <dbReference type="EMBL" id="MBB5265528.1"/>
    </source>
</evidence>
<dbReference type="Gene3D" id="3.50.50.60">
    <property type="entry name" value="FAD/NAD(P)-binding domain"/>
    <property type="match status" value="2"/>
</dbReference>
<dbReference type="FunFam" id="3.50.50.60:FF:000002">
    <property type="entry name" value="tRNA uridine 5-carboxymethylaminomethyl modification enzyme MnmG"/>
    <property type="match status" value="1"/>
</dbReference>
<dbReference type="InterPro" id="IPR047001">
    <property type="entry name" value="MnmG_C_subdom"/>
</dbReference>
<keyword evidence="15" id="KW-1185">Reference proteome</keyword>
<evidence type="ECO:0000256" key="6">
    <source>
        <dbReference type="ARBA" id="ARBA00022630"/>
    </source>
</evidence>
<feature type="domain" description="tRNA uridine 5-carboxymethylaminomethyl modification enzyme C-terminal subdomain" evidence="13">
    <location>
        <begin position="547"/>
        <end position="618"/>
    </location>
</feature>
<dbReference type="Gene3D" id="1.10.10.1800">
    <property type="entry name" value="tRNA uridine 5-carboxymethylaminomethyl modification enzyme MnmG/GidA"/>
    <property type="match status" value="1"/>
</dbReference>
<evidence type="ECO:0000256" key="1">
    <source>
        <dbReference type="ARBA" id="ARBA00001974"/>
    </source>
</evidence>
<evidence type="ECO:0000256" key="4">
    <source>
        <dbReference type="ARBA" id="ARBA00020461"/>
    </source>
</evidence>
<dbReference type="NCBIfam" id="TIGR00136">
    <property type="entry name" value="mnmG_gidA"/>
    <property type="match status" value="1"/>
</dbReference>
<sequence length="631" mass="70283">MAYTYESYDVAVVGAGHAGCEAALACARLGMSTICFTVSIESIALMPCNPNIGGSSKGHLVREIDALGGQMGKVIDKTFIQSKMLNQSKGPAVHSLRAQADKSEYTKQMRLVMENEENLTLKQAEIVDILTEDGHVTGVVTHTGGIYPCRAVVLATGTYLRARCLCGETITYTGPNGLQAANHLTQALERLGIELVRFKTGTPARIDGRTIDYSQMTEQKGDEQLVPFSFTNRPGDIERDQVSCWLTYTNEKTHEIIRSNLDRSPLYAGVIEGTGPRYCPSIEDKIVKFADKDRHQVFIEPEGLYTNEMYIGGMSSSLPEDVQYQMYRSVKGLENARIVRNAYAIEYDCIPATQLKPSLEFKAIEGLFSGGQFNGSSGYEEAAAQGLIAGINAAMKLQGREPLILKRSEAYIGVLIDDLVTKETHEPYRMMTSRAEYRLLLRQDNADLRLTPIGHDIGLIDDERYNRLIEKSDQIQREIQRVKNVNIGAGHQVQELLEANGSTPLKTAATLAELIRRPELNYDVLAPIDPERPSLSKEVTDQVEINIKYEGYITRQLHQVEQFKKLESRKLPQDMDYSQIRGLRIEAQQKLNGIRPASVGQASRIAGVTPADISVLLIFMEQYRRGHQKDI</sequence>
<evidence type="ECO:0000256" key="2">
    <source>
        <dbReference type="ARBA" id="ARBA00003717"/>
    </source>
</evidence>
<dbReference type="Pfam" id="PF13932">
    <property type="entry name" value="SAM_GIDA_C"/>
    <property type="match status" value="1"/>
</dbReference>
<dbReference type="PANTHER" id="PTHR11806:SF0">
    <property type="entry name" value="PROTEIN MTO1 HOMOLOG, MITOCHONDRIAL"/>
    <property type="match status" value="1"/>
</dbReference>
<dbReference type="AlphaFoldDB" id="A0A7W8HBW1"/>
<dbReference type="InterPro" id="IPR044920">
    <property type="entry name" value="MnmG_C_subdom_sf"/>
</dbReference>
<dbReference type="GO" id="GO:0005829">
    <property type="term" value="C:cytosol"/>
    <property type="evidence" value="ECO:0007669"/>
    <property type="project" value="TreeGrafter"/>
</dbReference>
<evidence type="ECO:0000256" key="9">
    <source>
        <dbReference type="ARBA" id="ARBA00023027"/>
    </source>
</evidence>
<reference evidence="14 15" key="1">
    <citation type="submission" date="2020-08" db="EMBL/GenBank/DDBJ databases">
        <title>Genomic Encyclopedia of Type Strains, Phase IV (KMG-IV): sequencing the most valuable type-strain genomes for metagenomic binning, comparative biology and taxonomic classification.</title>
        <authorList>
            <person name="Goeker M."/>
        </authorList>
    </citation>
    <scope>NUCLEOTIDE SEQUENCE [LARGE SCALE GENOMIC DNA]</scope>
    <source>
        <strain evidence="14 15">DSM 106146</strain>
    </source>
</reference>
<keyword evidence="5 12" id="KW-0963">Cytoplasm</keyword>
<dbReference type="FunFam" id="1.10.150.570:FF:000001">
    <property type="entry name" value="tRNA uridine 5-carboxymethylaminomethyl modification enzyme MnmG"/>
    <property type="match status" value="1"/>
</dbReference>
<comment type="subunit">
    <text evidence="10 12">Homodimer. Heterotetramer of two MnmE and two MnmG subunits.</text>
</comment>
<evidence type="ECO:0000256" key="12">
    <source>
        <dbReference type="HAMAP-Rule" id="MF_00129"/>
    </source>
</evidence>
<comment type="caution">
    <text evidence="12">Lacks conserved residue(s) required for the propagation of feature annotation.</text>
</comment>
<dbReference type="SUPFAM" id="SSF51905">
    <property type="entry name" value="FAD/NAD(P)-binding domain"/>
    <property type="match status" value="1"/>
</dbReference>
<keyword evidence="6 12" id="KW-0285">Flavoprotein</keyword>
<dbReference type="Pfam" id="PF01134">
    <property type="entry name" value="GIDA"/>
    <property type="match status" value="1"/>
</dbReference>
<evidence type="ECO:0000256" key="11">
    <source>
        <dbReference type="ARBA" id="ARBA00031800"/>
    </source>
</evidence>
<protein>
    <recommendedName>
        <fullName evidence="4 12">tRNA uridine 5-carboxymethylaminomethyl modification enzyme MnmG</fullName>
    </recommendedName>
    <alternativeName>
        <fullName evidence="11 12">Glucose-inhibited division protein A</fullName>
    </alternativeName>
</protein>
<dbReference type="HAMAP" id="MF_00129">
    <property type="entry name" value="MnmG_GidA"/>
    <property type="match status" value="1"/>
</dbReference>
<dbReference type="GO" id="GO:0002098">
    <property type="term" value="P:tRNA wobble uridine modification"/>
    <property type="evidence" value="ECO:0007669"/>
    <property type="project" value="InterPro"/>
</dbReference>
<dbReference type="InterPro" id="IPR002218">
    <property type="entry name" value="MnmG-rel"/>
</dbReference>
<evidence type="ECO:0000313" key="15">
    <source>
        <dbReference type="Proteomes" id="UP000543642"/>
    </source>
</evidence>
<dbReference type="Pfam" id="PF21680">
    <property type="entry name" value="GIDA_C_1st"/>
    <property type="match status" value="1"/>
</dbReference>
<name>A0A7W8HBW1_9FIRM</name>
<dbReference type="Proteomes" id="UP000543642">
    <property type="component" value="Unassembled WGS sequence"/>
</dbReference>
<dbReference type="PROSITE" id="PS01280">
    <property type="entry name" value="GIDA_1"/>
    <property type="match status" value="1"/>
</dbReference>
<comment type="subcellular location">
    <subcellularLocation>
        <location evidence="12">Cytoplasm</location>
    </subcellularLocation>
</comment>
<dbReference type="InterPro" id="IPR049312">
    <property type="entry name" value="GIDA_C_N"/>
</dbReference>
<evidence type="ECO:0000256" key="3">
    <source>
        <dbReference type="ARBA" id="ARBA00007653"/>
    </source>
</evidence>
<dbReference type="RefSeq" id="WP_183775463.1">
    <property type="nucleotide sequence ID" value="NZ_CAWVEG010000073.1"/>
</dbReference>
<proteinExistence type="inferred from homology"/>
<dbReference type="InterPro" id="IPR040131">
    <property type="entry name" value="MnmG_N"/>
</dbReference>
<dbReference type="PANTHER" id="PTHR11806">
    <property type="entry name" value="GLUCOSE INHIBITED DIVISION PROTEIN A"/>
    <property type="match status" value="1"/>
</dbReference>
<evidence type="ECO:0000256" key="5">
    <source>
        <dbReference type="ARBA" id="ARBA00022490"/>
    </source>
</evidence>
<feature type="binding site" evidence="12">
    <location>
        <begin position="275"/>
        <end position="289"/>
    </location>
    <ligand>
        <name>NAD(+)</name>
        <dbReference type="ChEBI" id="CHEBI:57540"/>
    </ligand>
</feature>
<comment type="caution">
    <text evidence="14">The sequence shown here is derived from an EMBL/GenBank/DDBJ whole genome shotgun (WGS) entry which is preliminary data.</text>
</comment>
<evidence type="ECO:0000259" key="13">
    <source>
        <dbReference type="SMART" id="SM01228"/>
    </source>
</evidence>
<dbReference type="SMART" id="SM01228">
    <property type="entry name" value="GIDA_assoc_3"/>
    <property type="match status" value="1"/>
</dbReference>
<dbReference type="InterPro" id="IPR020595">
    <property type="entry name" value="MnmG-rel_CS"/>
</dbReference>
<accession>A0A7W8HBW1</accession>
<dbReference type="Gene3D" id="1.10.150.570">
    <property type="entry name" value="GidA associated domain, C-terminal subdomain"/>
    <property type="match status" value="1"/>
</dbReference>
<organism evidence="14 15">
    <name type="scientific">Catenibacillus scindens</name>
    <dbReference type="NCBI Taxonomy" id="673271"/>
    <lineage>
        <taxon>Bacteria</taxon>
        <taxon>Bacillati</taxon>
        <taxon>Bacillota</taxon>
        <taxon>Clostridia</taxon>
        <taxon>Lachnospirales</taxon>
        <taxon>Lachnospiraceae</taxon>
        <taxon>Catenibacillus</taxon>
    </lineage>
</organism>
<evidence type="ECO:0000256" key="10">
    <source>
        <dbReference type="ARBA" id="ARBA00025948"/>
    </source>
</evidence>
<evidence type="ECO:0000256" key="8">
    <source>
        <dbReference type="ARBA" id="ARBA00022827"/>
    </source>
</evidence>
<keyword evidence="7 12" id="KW-0819">tRNA processing</keyword>
<comment type="function">
    <text evidence="2 12">NAD-binding protein involved in the addition of a carboxymethylaminomethyl (cmnm) group at the wobble position (U34) of certain tRNAs, forming tRNA-cmnm(5)s(2)U34.</text>
</comment>
<dbReference type="InterPro" id="IPR004416">
    <property type="entry name" value="MnmG"/>
</dbReference>
<evidence type="ECO:0000256" key="7">
    <source>
        <dbReference type="ARBA" id="ARBA00022694"/>
    </source>
</evidence>
<feature type="binding site" evidence="12">
    <location>
        <begin position="14"/>
        <end position="19"/>
    </location>
    <ligand>
        <name>FAD</name>
        <dbReference type="ChEBI" id="CHEBI:57692"/>
    </ligand>
</feature>